<sequence length="261" mass="28591">MSILHIIFVLIAAIKPSSIRNDSSLCRGSNPPLRLPSPRLPLNISGRSGNQAGHSIRSRERDEGVVETGGLYGNRSTVAQTEGLDGNRYRAAQTEGLDRSRSRAAKAENEKVNEGEVKILLILPRVSRSIVAKGGRQRGETGRSESFLCQRKKSRLLKESQRGATNGQRGVYKSLQGHQQGRLTGEKARTVPVHHEELWQPRKDLTIPERSSQGDQVLMSCATNVSSMEGNNNSGGAESSPSSDIEREQTTKESILSREVQ</sequence>
<name>A0A8X6GKP8_TRICU</name>
<evidence type="ECO:0000313" key="3">
    <source>
        <dbReference type="EMBL" id="GFR06133.1"/>
    </source>
</evidence>
<gene>
    <name evidence="3" type="ORF">TNCT_479651</name>
</gene>
<dbReference type="Proteomes" id="UP000887116">
    <property type="component" value="Unassembled WGS sequence"/>
</dbReference>
<feature type="region of interest" description="Disordered" evidence="1">
    <location>
        <begin position="30"/>
        <end position="70"/>
    </location>
</feature>
<dbReference type="EMBL" id="BMAO01016079">
    <property type="protein sequence ID" value="GFR06133.1"/>
    <property type="molecule type" value="Genomic_DNA"/>
</dbReference>
<keyword evidence="4" id="KW-1185">Reference proteome</keyword>
<feature type="non-terminal residue" evidence="3">
    <location>
        <position position="1"/>
    </location>
</feature>
<evidence type="ECO:0000256" key="2">
    <source>
        <dbReference type="SAM" id="SignalP"/>
    </source>
</evidence>
<evidence type="ECO:0000313" key="4">
    <source>
        <dbReference type="Proteomes" id="UP000887116"/>
    </source>
</evidence>
<feature type="compositionally biased region" description="Polar residues" evidence="1">
    <location>
        <begin position="209"/>
        <end position="243"/>
    </location>
</feature>
<reference evidence="3" key="1">
    <citation type="submission" date="2020-07" db="EMBL/GenBank/DDBJ databases">
        <title>Multicomponent nature underlies the extraordinary mechanical properties of spider dragline silk.</title>
        <authorList>
            <person name="Kono N."/>
            <person name="Nakamura H."/>
            <person name="Mori M."/>
            <person name="Yoshida Y."/>
            <person name="Ohtoshi R."/>
            <person name="Malay A.D."/>
            <person name="Moran D.A.P."/>
            <person name="Tomita M."/>
            <person name="Numata K."/>
            <person name="Arakawa K."/>
        </authorList>
    </citation>
    <scope>NUCLEOTIDE SEQUENCE</scope>
</reference>
<feature type="region of interest" description="Disordered" evidence="1">
    <location>
        <begin position="132"/>
        <end position="261"/>
    </location>
</feature>
<dbReference type="AlphaFoldDB" id="A0A8X6GKP8"/>
<protein>
    <submittedName>
        <fullName evidence="3">Uncharacterized protein</fullName>
    </submittedName>
</protein>
<organism evidence="3 4">
    <name type="scientific">Trichonephila clavata</name>
    <name type="common">Joro spider</name>
    <name type="synonym">Nephila clavata</name>
    <dbReference type="NCBI Taxonomy" id="2740835"/>
    <lineage>
        <taxon>Eukaryota</taxon>
        <taxon>Metazoa</taxon>
        <taxon>Ecdysozoa</taxon>
        <taxon>Arthropoda</taxon>
        <taxon>Chelicerata</taxon>
        <taxon>Arachnida</taxon>
        <taxon>Araneae</taxon>
        <taxon>Araneomorphae</taxon>
        <taxon>Entelegynae</taxon>
        <taxon>Araneoidea</taxon>
        <taxon>Nephilidae</taxon>
        <taxon>Trichonephila</taxon>
    </lineage>
</organism>
<evidence type="ECO:0000256" key="1">
    <source>
        <dbReference type="SAM" id="MobiDB-lite"/>
    </source>
</evidence>
<feature type="signal peptide" evidence="2">
    <location>
        <begin position="1"/>
        <end position="19"/>
    </location>
</feature>
<accession>A0A8X6GKP8</accession>
<feature type="chain" id="PRO_5036443472" evidence="2">
    <location>
        <begin position="20"/>
        <end position="261"/>
    </location>
</feature>
<feature type="compositionally biased region" description="Basic and acidic residues" evidence="1">
    <location>
        <begin position="184"/>
        <end position="207"/>
    </location>
</feature>
<proteinExistence type="predicted"/>
<comment type="caution">
    <text evidence="3">The sequence shown here is derived from an EMBL/GenBank/DDBJ whole genome shotgun (WGS) entry which is preliminary data.</text>
</comment>
<keyword evidence="2" id="KW-0732">Signal</keyword>